<accession>A0A2C7A5V9</accession>
<feature type="domain" description="CobQ/CobB/MinD/ParA nucleotide binding" evidence="1">
    <location>
        <begin position="5"/>
        <end position="169"/>
    </location>
</feature>
<dbReference type="InterPro" id="IPR050678">
    <property type="entry name" value="DNA_Partitioning_ATPase"/>
</dbReference>
<reference evidence="2 3" key="1">
    <citation type="submission" date="2017-10" db="EMBL/GenBank/DDBJ databases">
        <authorList>
            <person name="Banno H."/>
            <person name="Chua N.-H."/>
        </authorList>
    </citation>
    <scope>NUCLEOTIDE SEQUENCE [LARGE SCALE GENOMIC DNA]</scope>
    <source>
        <strain evidence="2 3">YW11</strain>
    </source>
</reference>
<keyword evidence="3" id="KW-1185">Reference proteome</keyword>
<dbReference type="SUPFAM" id="SSF52540">
    <property type="entry name" value="P-loop containing nucleoside triphosphate hydrolases"/>
    <property type="match status" value="1"/>
</dbReference>
<sequence>MHVLVLASRKGGVGKTTIACHLAVEAERSGAGPVAVIDTDPMQGMAQWWDSRTEETPALIKGTVAEAIPTLKKQGFKLLVVDTPPSIGPEVAEAIKHASLVMIPVQASPNDLRAVGSTVEVVNAAKKPLSFIINRVKPRVRLTTQAYEALSPHGTIAPLLADRTDYAAAMVDGLTAPELGGKGPVPEEIGALWEYTAKRLELTP</sequence>
<dbReference type="OrthoDB" id="7331108at2"/>
<dbReference type="Proteomes" id="UP000223527">
    <property type="component" value="Unassembled WGS sequence"/>
</dbReference>
<dbReference type="Gene3D" id="3.40.50.300">
    <property type="entry name" value="P-loop containing nucleotide triphosphate hydrolases"/>
    <property type="match status" value="1"/>
</dbReference>
<dbReference type="PANTHER" id="PTHR13696:SF96">
    <property type="entry name" value="COBQ_COBB_MIND_PARA NUCLEOTIDE BINDING DOMAIN-CONTAINING PROTEIN"/>
    <property type="match status" value="1"/>
</dbReference>
<dbReference type="AlphaFoldDB" id="A0A2C7A5V9"/>
<organism evidence="2 3">
    <name type="scientific">Teichococcus rhizosphaerae</name>
    <dbReference type="NCBI Taxonomy" id="1335062"/>
    <lineage>
        <taxon>Bacteria</taxon>
        <taxon>Pseudomonadati</taxon>
        <taxon>Pseudomonadota</taxon>
        <taxon>Alphaproteobacteria</taxon>
        <taxon>Acetobacterales</taxon>
        <taxon>Roseomonadaceae</taxon>
        <taxon>Roseomonas</taxon>
    </lineage>
</organism>
<proteinExistence type="predicted"/>
<dbReference type="InterPro" id="IPR002586">
    <property type="entry name" value="CobQ/CobB/MinD/ParA_Nub-bd_dom"/>
</dbReference>
<evidence type="ECO:0000313" key="2">
    <source>
        <dbReference type="EMBL" id="PHK92983.1"/>
    </source>
</evidence>
<comment type="caution">
    <text evidence="2">The sequence shown here is derived from an EMBL/GenBank/DDBJ whole genome shotgun (WGS) entry which is preliminary data.</text>
</comment>
<dbReference type="PANTHER" id="PTHR13696">
    <property type="entry name" value="P-LOOP CONTAINING NUCLEOSIDE TRIPHOSPHATE HYDROLASE"/>
    <property type="match status" value="1"/>
</dbReference>
<evidence type="ECO:0000259" key="1">
    <source>
        <dbReference type="Pfam" id="PF01656"/>
    </source>
</evidence>
<dbReference type="EMBL" id="PDNU01000079">
    <property type="protein sequence ID" value="PHK92983.1"/>
    <property type="molecule type" value="Genomic_DNA"/>
</dbReference>
<dbReference type="CDD" id="cd02042">
    <property type="entry name" value="ParAB_family"/>
    <property type="match status" value="1"/>
</dbReference>
<evidence type="ECO:0000313" key="3">
    <source>
        <dbReference type="Proteomes" id="UP000223527"/>
    </source>
</evidence>
<dbReference type="PIRSF" id="PIRSF009320">
    <property type="entry name" value="Nuc_binding_HP_1000"/>
    <property type="match status" value="1"/>
</dbReference>
<protein>
    <submittedName>
        <fullName evidence="2">Chromosome partitioning protein ParA</fullName>
    </submittedName>
</protein>
<dbReference type="Pfam" id="PF01656">
    <property type="entry name" value="CbiA"/>
    <property type="match status" value="1"/>
</dbReference>
<dbReference type="InterPro" id="IPR027417">
    <property type="entry name" value="P-loop_NTPase"/>
</dbReference>
<name>A0A2C7A5V9_9PROT</name>
<gene>
    <name evidence="2" type="ORF">CR162_21035</name>
</gene>